<dbReference type="Pfam" id="PF04402">
    <property type="entry name" value="SIMPL"/>
    <property type="match status" value="1"/>
</dbReference>
<dbReference type="InterPro" id="IPR007497">
    <property type="entry name" value="SIMPL/DUF541"/>
</dbReference>
<reference evidence="1" key="1">
    <citation type="submission" date="2018-05" db="EMBL/GenBank/DDBJ databases">
        <authorList>
            <person name="Lanie J.A."/>
            <person name="Ng W.-L."/>
            <person name="Kazmierczak K.M."/>
            <person name="Andrzejewski T.M."/>
            <person name="Davidsen T.M."/>
            <person name="Wayne K.J."/>
            <person name="Tettelin H."/>
            <person name="Glass J.I."/>
            <person name="Rusch D."/>
            <person name="Podicherti R."/>
            <person name="Tsui H.-C.T."/>
            <person name="Winkler M.E."/>
        </authorList>
    </citation>
    <scope>NUCLEOTIDE SEQUENCE</scope>
</reference>
<sequence length="252" mass="27953">MCTTNPDEHLDPMMSTAQKCKTDTCCSPEQQCPPKKKHPRIKTTGTAVRDFEPTDVEHTVTISAEGEDRRDAMDGFQKQLKAFTECLDSETKHTLSPLRETSETVGEGRHEVNRTVISATATIHLRFSTFAGLFVALIEAGFWVSNPKFTFDQVTEPDSDLFREAATAARQNAEATAQGAGFSLGNVVSVDFGEEAPKTRKSDLWSAPSTAKSMLNLNLSFPSIFGSRWEPEKEPVEPLDYRVFEMLNTEVP</sequence>
<evidence type="ECO:0000313" key="1">
    <source>
        <dbReference type="EMBL" id="SVD29665.1"/>
    </source>
</evidence>
<gene>
    <name evidence="1" type="ORF">METZ01_LOCUS382519</name>
</gene>
<organism evidence="1">
    <name type="scientific">marine metagenome</name>
    <dbReference type="NCBI Taxonomy" id="408172"/>
    <lineage>
        <taxon>unclassified sequences</taxon>
        <taxon>metagenomes</taxon>
        <taxon>ecological metagenomes</taxon>
    </lineage>
</organism>
<accession>A0A382U717</accession>
<dbReference type="Gene3D" id="3.30.70.2970">
    <property type="entry name" value="Protein of unknown function (DUF541), domain 2"/>
    <property type="match status" value="1"/>
</dbReference>
<proteinExistence type="predicted"/>
<dbReference type="AlphaFoldDB" id="A0A382U717"/>
<dbReference type="EMBL" id="UINC01141743">
    <property type="protein sequence ID" value="SVD29665.1"/>
    <property type="molecule type" value="Genomic_DNA"/>
</dbReference>
<feature type="non-terminal residue" evidence="1">
    <location>
        <position position="252"/>
    </location>
</feature>
<dbReference type="Gene3D" id="3.30.110.170">
    <property type="entry name" value="Protein of unknown function (DUF541), domain 1"/>
    <property type="match status" value="1"/>
</dbReference>
<protein>
    <submittedName>
        <fullName evidence="1">Uncharacterized protein</fullName>
    </submittedName>
</protein>
<name>A0A382U717_9ZZZZ</name>